<feature type="compositionally biased region" description="Basic and acidic residues" evidence="1">
    <location>
        <begin position="42"/>
        <end position="51"/>
    </location>
</feature>
<dbReference type="EMBL" id="OKRB01000086">
    <property type="protein sequence ID" value="SPE20876.1"/>
    <property type="molecule type" value="Genomic_DNA"/>
</dbReference>
<protein>
    <submittedName>
        <fullName evidence="2">Uncharacterized protein</fullName>
    </submittedName>
</protein>
<reference evidence="3" key="1">
    <citation type="submission" date="2018-02" db="EMBL/GenBank/DDBJ databases">
        <authorList>
            <person name="Hausmann B."/>
        </authorList>
    </citation>
    <scope>NUCLEOTIDE SEQUENCE [LARGE SCALE GENOMIC DNA]</scope>
    <source>
        <strain evidence="3">Peat soil MAG SbA5</strain>
    </source>
</reference>
<gene>
    <name evidence="2" type="ORF">SBA5_30081</name>
</gene>
<evidence type="ECO:0000313" key="2">
    <source>
        <dbReference type="EMBL" id="SPE20876.1"/>
    </source>
</evidence>
<feature type="region of interest" description="Disordered" evidence="1">
    <location>
        <begin position="1"/>
        <end position="23"/>
    </location>
</feature>
<accession>A0A2N9LC76</accession>
<organism evidence="2 3">
    <name type="scientific">Candidatus Sulfuritelmatomonas gaucii</name>
    <dbReference type="NCBI Taxonomy" id="2043161"/>
    <lineage>
        <taxon>Bacteria</taxon>
        <taxon>Pseudomonadati</taxon>
        <taxon>Acidobacteriota</taxon>
        <taxon>Terriglobia</taxon>
        <taxon>Terriglobales</taxon>
        <taxon>Acidobacteriaceae</taxon>
        <taxon>Candidatus Sulfuritelmatomonas</taxon>
    </lineage>
</organism>
<name>A0A2N9LC76_9BACT</name>
<feature type="compositionally biased region" description="Basic and acidic residues" evidence="1">
    <location>
        <begin position="12"/>
        <end position="23"/>
    </location>
</feature>
<feature type="region of interest" description="Disordered" evidence="1">
    <location>
        <begin position="38"/>
        <end position="72"/>
    </location>
</feature>
<sequence>MSAAMLCKGRHDKREQGDRGPEHHAIILRATFKQWMDANNYDPEHGKDLPAKPEPAAYRSTANSEPQRSLRGGCAHQRCILHSSTHRILDQAFPPLRWKEALG</sequence>
<dbReference type="Proteomes" id="UP000239735">
    <property type="component" value="Unassembled WGS sequence"/>
</dbReference>
<proteinExistence type="predicted"/>
<evidence type="ECO:0000313" key="3">
    <source>
        <dbReference type="Proteomes" id="UP000239735"/>
    </source>
</evidence>
<dbReference type="AlphaFoldDB" id="A0A2N9LC76"/>
<evidence type="ECO:0000256" key="1">
    <source>
        <dbReference type="SAM" id="MobiDB-lite"/>
    </source>
</evidence>